<dbReference type="GO" id="GO:0035091">
    <property type="term" value="F:phosphatidylinositol binding"/>
    <property type="evidence" value="ECO:0007669"/>
    <property type="project" value="InterPro"/>
</dbReference>
<dbReference type="SUPFAM" id="SSF57903">
    <property type="entry name" value="FYVE/PHD zinc finger"/>
    <property type="match status" value="1"/>
</dbReference>
<dbReference type="KEGG" id="lak:106176866"/>
<dbReference type="InterPro" id="IPR008942">
    <property type="entry name" value="ENTH_VHS"/>
</dbReference>
<feature type="compositionally biased region" description="Polar residues" evidence="10">
    <location>
        <begin position="751"/>
        <end position="770"/>
    </location>
</feature>
<dbReference type="Gene3D" id="3.30.40.10">
    <property type="entry name" value="Zinc/RING finger domain, C3HC4 (zinc finger)"/>
    <property type="match status" value="1"/>
</dbReference>
<evidence type="ECO:0000256" key="9">
    <source>
        <dbReference type="SAM" id="Coils"/>
    </source>
</evidence>
<gene>
    <name evidence="14" type="primary">LOC106176866</name>
</gene>
<dbReference type="InterPro" id="IPR017073">
    <property type="entry name" value="HGS/VPS27"/>
</dbReference>
<feature type="domain" description="VHS" evidence="12">
    <location>
        <begin position="15"/>
        <end position="142"/>
    </location>
</feature>
<dbReference type="InterPro" id="IPR024641">
    <property type="entry name" value="HRS_helical"/>
</dbReference>
<dbReference type="InterPro" id="IPR003903">
    <property type="entry name" value="UIM_dom"/>
</dbReference>
<dbReference type="Proteomes" id="UP000085678">
    <property type="component" value="Unplaced"/>
</dbReference>
<dbReference type="SUPFAM" id="SSF48464">
    <property type="entry name" value="ENTH/VHS domain"/>
    <property type="match status" value="1"/>
</dbReference>
<feature type="compositionally biased region" description="Pro residues" evidence="10">
    <location>
        <begin position="792"/>
        <end position="803"/>
    </location>
</feature>
<keyword evidence="7" id="KW-0862">Zinc</keyword>
<dbReference type="GO" id="GO:0043130">
    <property type="term" value="F:ubiquitin binding"/>
    <property type="evidence" value="ECO:0007669"/>
    <property type="project" value="InterPro"/>
</dbReference>
<keyword evidence="5" id="KW-0479">Metal-binding</keyword>
<feature type="region of interest" description="Disordered" evidence="10">
    <location>
        <begin position="557"/>
        <end position="815"/>
    </location>
</feature>
<dbReference type="OMA" id="DQQCSAK"/>
<dbReference type="InterPro" id="IPR013083">
    <property type="entry name" value="Znf_RING/FYVE/PHD"/>
</dbReference>
<dbReference type="GO" id="GO:0031623">
    <property type="term" value="P:receptor internalization"/>
    <property type="evidence" value="ECO:0007669"/>
    <property type="project" value="TreeGrafter"/>
</dbReference>
<proteinExistence type="predicted"/>
<feature type="region of interest" description="Disordered" evidence="10">
    <location>
        <begin position="219"/>
        <end position="306"/>
    </location>
</feature>
<dbReference type="Gene3D" id="1.25.40.90">
    <property type="match status" value="1"/>
</dbReference>
<evidence type="ECO:0000313" key="13">
    <source>
        <dbReference type="Proteomes" id="UP000085678"/>
    </source>
</evidence>
<feature type="compositionally biased region" description="Low complexity" evidence="10">
    <location>
        <begin position="633"/>
        <end position="642"/>
    </location>
</feature>
<dbReference type="GO" id="GO:0005769">
    <property type="term" value="C:early endosome"/>
    <property type="evidence" value="ECO:0007669"/>
    <property type="project" value="TreeGrafter"/>
</dbReference>
<feature type="compositionally biased region" description="Low complexity" evidence="10">
    <location>
        <begin position="665"/>
        <end position="689"/>
    </location>
</feature>
<reference evidence="14" key="1">
    <citation type="submission" date="2025-08" db="UniProtKB">
        <authorList>
            <consortium name="RefSeq"/>
        </authorList>
    </citation>
    <scope>IDENTIFICATION</scope>
    <source>
        <tissue evidence="14">Gonads</tissue>
    </source>
</reference>
<evidence type="ECO:0000256" key="3">
    <source>
        <dbReference type="ARBA" id="ARBA00022490"/>
    </source>
</evidence>
<evidence type="ECO:0000256" key="2">
    <source>
        <dbReference type="ARBA" id="ARBA00015450"/>
    </source>
</evidence>
<feature type="compositionally biased region" description="Low complexity" evidence="10">
    <location>
        <begin position="340"/>
        <end position="370"/>
    </location>
</feature>
<dbReference type="FunCoup" id="A0A1S3JX40">
    <property type="interactions" value="2089"/>
</dbReference>
<feature type="region of interest" description="Disordered" evidence="10">
    <location>
        <begin position="336"/>
        <end position="372"/>
    </location>
</feature>
<evidence type="ECO:0000256" key="1">
    <source>
        <dbReference type="ARBA" id="ARBA00004496"/>
    </source>
</evidence>
<feature type="compositionally biased region" description="Basic and acidic residues" evidence="10">
    <location>
        <begin position="272"/>
        <end position="285"/>
    </location>
</feature>
<dbReference type="CDD" id="cd03569">
    <property type="entry name" value="VHS_Hrs"/>
    <property type="match status" value="1"/>
</dbReference>
<dbReference type="GO" id="GO:0016301">
    <property type="term" value="F:kinase activity"/>
    <property type="evidence" value="ECO:0007669"/>
    <property type="project" value="UniProtKB-KW"/>
</dbReference>
<keyword evidence="14" id="KW-0808">Transferase</keyword>
<dbReference type="PANTHER" id="PTHR46275:SF1">
    <property type="entry name" value="HEPATOCYTE GROWTH FACTOR-REGULATED TYROSINE KINASE SUBSTRATE"/>
    <property type="match status" value="1"/>
</dbReference>
<dbReference type="GO" id="GO:0032456">
    <property type="term" value="P:endocytic recycling"/>
    <property type="evidence" value="ECO:0007669"/>
    <property type="project" value="TreeGrafter"/>
</dbReference>
<feature type="compositionally biased region" description="Low complexity" evidence="10">
    <location>
        <begin position="232"/>
        <end position="243"/>
    </location>
</feature>
<accession>A0A1S3JX40</accession>
<evidence type="ECO:0000313" key="14">
    <source>
        <dbReference type="RefSeq" id="XP_013414877.1"/>
    </source>
</evidence>
<keyword evidence="14" id="KW-0418">Kinase</keyword>
<feature type="compositionally biased region" description="Pro residues" evidence="10">
    <location>
        <begin position="590"/>
        <end position="602"/>
    </location>
</feature>
<dbReference type="InterPro" id="IPR017455">
    <property type="entry name" value="Znf_FYVE-rel"/>
</dbReference>
<feature type="coiled-coil region" evidence="9">
    <location>
        <begin position="438"/>
        <end position="497"/>
    </location>
</feature>
<dbReference type="Gene3D" id="1.20.5.1940">
    <property type="match status" value="1"/>
</dbReference>
<dbReference type="Pfam" id="PF12210">
    <property type="entry name" value="Hrs_helical"/>
    <property type="match status" value="1"/>
</dbReference>
<keyword evidence="9" id="KW-0175">Coiled coil</keyword>
<dbReference type="InterPro" id="IPR011011">
    <property type="entry name" value="Znf_FYVE_PHD"/>
</dbReference>
<evidence type="ECO:0000256" key="4">
    <source>
        <dbReference type="ARBA" id="ARBA00022553"/>
    </source>
</evidence>
<evidence type="ECO:0000256" key="6">
    <source>
        <dbReference type="ARBA" id="ARBA00022771"/>
    </source>
</evidence>
<dbReference type="STRING" id="7574.A0A1S3JX40"/>
<dbReference type="Pfam" id="PF01363">
    <property type="entry name" value="FYVE"/>
    <property type="match status" value="1"/>
</dbReference>
<feature type="compositionally biased region" description="Polar residues" evidence="10">
    <location>
        <begin position="708"/>
        <end position="721"/>
    </location>
</feature>
<dbReference type="OrthoDB" id="957735at2759"/>
<dbReference type="AlphaFoldDB" id="A0A1S3JX40"/>
<dbReference type="GeneID" id="106176866"/>
<organism evidence="13 14">
    <name type="scientific">Lingula anatina</name>
    <name type="common">Brachiopod</name>
    <name type="synonym">Lingula unguis</name>
    <dbReference type="NCBI Taxonomy" id="7574"/>
    <lineage>
        <taxon>Eukaryota</taxon>
        <taxon>Metazoa</taxon>
        <taxon>Spiralia</taxon>
        <taxon>Lophotrochozoa</taxon>
        <taxon>Brachiopoda</taxon>
        <taxon>Linguliformea</taxon>
        <taxon>Lingulata</taxon>
        <taxon>Lingulida</taxon>
        <taxon>Linguloidea</taxon>
        <taxon>Lingulidae</taxon>
        <taxon>Lingula</taxon>
    </lineage>
</organism>
<evidence type="ECO:0000259" key="12">
    <source>
        <dbReference type="PROSITE" id="PS50179"/>
    </source>
</evidence>
<feature type="compositionally biased region" description="Polar residues" evidence="10">
    <location>
        <begin position="651"/>
        <end position="664"/>
    </location>
</feature>
<name>A0A1S3JX40_LINAN</name>
<dbReference type="CDD" id="cd15720">
    <property type="entry name" value="FYVE_Hrs"/>
    <property type="match status" value="1"/>
</dbReference>
<keyword evidence="3" id="KW-0963">Cytoplasm</keyword>
<dbReference type="PROSITE" id="PS50179">
    <property type="entry name" value="VHS"/>
    <property type="match status" value="1"/>
</dbReference>
<dbReference type="InterPro" id="IPR002014">
    <property type="entry name" value="VHS_dom"/>
</dbReference>
<dbReference type="RefSeq" id="XP_013414877.1">
    <property type="nucleotide sequence ID" value="XM_013559423.2"/>
</dbReference>
<feature type="compositionally biased region" description="Low complexity" evidence="10">
    <location>
        <begin position="580"/>
        <end position="589"/>
    </location>
</feature>
<dbReference type="PROSITE" id="PS50178">
    <property type="entry name" value="ZF_FYVE"/>
    <property type="match status" value="1"/>
</dbReference>
<feature type="domain" description="FYVE-type" evidence="11">
    <location>
        <begin position="159"/>
        <end position="219"/>
    </location>
</feature>
<dbReference type="PROSITE" id="PS50330">
    <property type="entry name" value="UIM"/>
    <property type="match status" value="1"/>
</dbReference>
<feature type="compositionally biased region" description="Low complexity" evidence="10">
    <location>
        <begin position="287"/>
        <end position="305"/>
    </location>
</feature>
<dbReference type="InterPro" id="IPR000306">
    <property type="entry name" value="Znf_FYVE"/>
</dbReference>
<feature type="compositionally biased region" description="Pro residues" evidence="10">
    <location>
        <begin position="690"/>
        <end position="707"/>
    </location>
</feature>
<sequence>MFRSTAPFDKALDKATSQLLLEPDWDAILQICDLIRQNDIQPKEAILRMKKKVQAENPHVAMFALQTLESVVKNCGDTIHKEVATKEFMEFMKDEAKKRPDPVKGKVLELVQVWSHAFRNDPTLKAVQDTYHLMKMEGYKFPTLKESDAMFVSEKAPEWKDGEVCFKCRVTFNTFNRKHHCRNCGQVFCGKCSSKNSIIPKFGIEKEVRVCDTCHEQLGKPSSVKKSDDEGSLPSEYLSSPLSKQSQAPPAKSEQELQEEEELQLAIALSKSEAENKERQRDQLRKSYGYSDSSSSGTGASNASYQQPVTVSAPVFDAGEMDPELARYLNRNYWEKRQESSSQQGGASSAASGTGASTAQPSAPAPAAEPKVSNIAKVQEQYQNGETNDEDQFLNALRSSIEIFVNRMKSDSMRGRNIANDSAVQTLFMTINAMHPELMKHMSQQEDLRAHYEALQDKLTQLKEARDALDALREDHKEKMRREAEERERQRQIQMQQKLEIMRQKKHEYLEYQRQLAVQRMQEQDRLMNMRLAQQKQMVQMREMQYGQFGQYNQPYAQQVPQGYPSSGSAEGSPVHMMHHQQQQPGAYGQPPPPQHMGPGPAPGMVGQPPHMGPPGGPGGPGGQGPQPPMGPQGPMGSQGAPPGQPPMANQPYNPVSSQQMYTPQGQGLQGYQAQAGMPPAQTAPAPYQQGPPPQGPPSGSYQPPPTVGQQQPMYTGQPPQSVGGGAVSGGHGAPSPVPQGYGHPGGPEYNSYNMQSMANALPGNNQGQPQGYMPAMGQYQQPPQQHYQQGGPPPQQQPPQQQPQPREAELISFD</sequence>
<keyword evidence="4" id="KW-0597">Phosphoprotein</keyword>
<dbReference type="SMART" id="SM00288">
    <property type="entry name" value="VHS"/>
    <property type="match status" value="1"/>
</dbReference>
<feature type="compositionally biased region" description="Low complexity" evidence="10">
    <location>
        <begin position="778"/>
        <end position="791"/>
    </location>
</feature>
<dbReference type="InParanoid" id="A0A1S3JX40"/>
<evidence type="ECO:0000256" key="10">
    <source>
        <dbReference type="SAM" id="MobiDB-lite"/>
    </source>
</evidence>
<dbReference type="CDD" id="cd21387">
    <property type="entry name" value="GAT_Hrs"/>
    <property type="match status" value="1"/>
</dbReference>
<evidence type="ECO:0000256" key="8">
    <source>
        <dbReference type="PROSITE-ProRule" id="PRU00091"/>
    </source>
</evidence>
<evidence type="ECO:0000256" key="5">
    <source>
        <dbReference type="ARBA" id="ARBA00022723"/>
    </source>
</evidence>
<dbReference type="FunFam" id="3.30.40.10:FF:000105">
    <property type="entry name" value="WD repeat and FYVE domain-containing protein 2"/>
    <property type="match status" value="1"/>
</dbReference>
<evidence type="ECO:0000256" key="7">
    <source>
        <dbReference type="ARBA" id="ARBA00022833"/>
    </source>
</evidence>
<feature type="compositionally biased region" description="Polar residues" evidence="10">
    <location>
        <begin position="557"/>
        <end position="570"/>
    </location>
</feature>
<dbReference type="PANTHER" id="PTHR46275">
    <property type="entry name" value="HEPATOCYTE GROWTH FACTOR-REGULATED TYROSINE KINASE SUBSTRATE"/>
    <property type="match status" value="1"/>
</dbReference>
<keyword evidence="6 8" id="KW-0863">Zinc-finger</keyword>
<dbReference type="Pfam" id="PF00790">
    <property type="entry name" value="VHS"/>
    <property type="match status" value="1"/>
</dbReference>
<feature type="compositionally biased region" description="Gly residues" evidence="10">
    <location>
        <begin position="723"/>
        <end position="733"/>
    </location>
</feature>
<dbReference type="GO" id="GO:0008270">
    <property type="term" value="F:zinc ion binding"/>
    <property type="evidence" value="ECO:0007669"/>
    <property type="project" value="UniProtKB-KW"/>
</dbReference>
<keyword evidence="13" id="KW-1185">Reference proteome</keyword>
<comment type="subcellular location">
    <subcellularLocation>
        <location evidence="1">Cytoplasm</location>
    </subcellularLocation>
</comment>
<protein>
    <recommendedName>
        <fullName evidence="2">Hepatocyte growth factor-regulated tyrosine kinase substrate</fullName>
    </recommendedName>
</protein>
<dbReference type="SMART" id="SM00064">
    <property type="entry name" value="FYVE"/>
    <property type="match status" value="1"/>
</dbReference>
<evidence type="ECO:0000259" key="11">
    <source>
        <dbReference type="PROSITE" id="PS50178"/>
    </source>
</evidence>